<evidence type="ECO:0000256" key="1">
    <source>
        <dbReference type="ARBA" id="ARBA00004496"/>
    </source>
</evidence>
<accession>A0A1W6Z7C1</accession>
<organism evidence="8 9">
    <name type="scientific">Bordetella genomosp. 13</name>
    <dbReference type="NCBI Taxonomy" id="463040"/>
    <lineage>
        <taxon>Bacteria</taxon>
        <taxon>Pseudomonadati</taxon>
        <taxon>Pseudomonadota</taxon>
        <taxon>Betaproteobacteria</taxon>
        <taxon>Burkholderiales</taxon>
        <taxon>Alcaligenaceae</taxon>
        <taxon>Bordetella</taxon>
    </lineage>
</organism>
<dbReference type="NCBIfam" id="TIGR00080">
    <property type="entry name" value="pimt"/>
    <property type="match status" value="1"/>
</dbReference>
<dbReference type="AlphaFoldDB" id="A0A1W6Z7C1"/>
<keyword evidence="3 7" id="KW-0963">Cytoplasm</keyword>
<keyword evidence="5 7" id="KW-0808">Transferase</keyword>
<comment type="subcellular location">
    <subcellularLocation>
        <location evidence="1 7">Cytoplasm</location>
    </subcellularLocation>
</comment>
<gene>
    <name evidence="7" type="primary">pcm</name>
    <name evidence="8" type="ORF">CAL15_02075</name>
</gene>
<dbReference type="PANTHER" id="PTHR11579">
    <property type="entry name" value="PROTEIN-L-ISOASPARTATE O-METHYLTRANSFERASE"/>
    <property type="match status" value="1"/>
</dbReference>
<keyword evidence="6 7" id="KW-0949">S-adenosyl-L-methionine</keyword>
<dbReference type="PROSITE" id="PS01279">
    <property type="entry name" value="PCMT"/>
    <property type="match status" value="1"/>
</dbReference>
<comment type="function">
    <text evidence="7">Catalyzes the methyl esterification of L-isoaspartyl residues in peptides and proteins that result from spontaneous decomposition of normal L-aspartyl and L-asparaginyl residues. It plays a role in the repair and/or degradation of damaged proteins.</text>
</comment>
<dbReference type="CDD" id="cd02440">
    <property type="entry name" value="AdoMet_MTases"/>
    <property type="match status" value="1"/>
</dbReference>
<dbReference type="PANTHER" id="PTHR11579:SF0">
    <property type="entry name" value="PROTEIN-L-ISOASPARTATE(D-ASPARTATE) O-METHYLTRANSFERASE"/>
    <property type="match status" value="1"/>
</dbReference>
<dbReference type="InterPro" id="IPR000682">
    <property type="entry name" value="PCMT"/>
</dbReference>
<evidence type="ECO:0000256" key="6">
    <source>
        <dbReference type="ARBA" id="ARBA00022691"/>
    </source>
</evidence>
<evidence type="ECO:0000313" key="9">
    <source>
        <dbReference type="Proteomes" id="UP000194161"/>
    </source>
</evidence>
<evidence type="ECO:0000256" key="5">
    <source>
        <dbReference type="ARBA" id="ARBA00022679"/>
    </source>
</evidence>
<evidence type="ECO:0000256" key="7">
    <source>
        <dbReference type="HAMAP-Rule" id="MF_00090"/>
    </source>
</evidence>
<proteinExistence type="inferred from homology"/>
<name>A0A1W6Z7C1_9BORD</name>
<evidence type="ECO:0000256" key="2">
    <source>
        <dbReference type="ARBA" id="ARBA00005369"/>
    </source>
</evidence>
<dbReference type="SUPFAM" id="SSF53335">
    <property type="entry name" value="S-adenosyl-L-methionine-dependent methyltransferases"/>
    <property type="match status" value="1"/>
</dbReference>
<dbReference type="RefSeq" id="WP_086077115.1">
    <property type="nucleotide sequence ID" value="NZ_CP021111.1"/>
</dbReference>
<dbReference type="Gene3D" id="3.40.50.150">
    <property type="entry name" value="Vaccinia Virus protein VP39"/>
    <property type="match status" value="1"/>
</dbReference>
<dbReference type="KEGG" id="bgm:CAL15_02075"/>
<dbReference type="GO" id="GO:0032259">
    <property type="term" value="P:methylation"/>
    <property type="evidence" value="ECO:0007669"/>
    <property type="project" value="UniProtKB-KW"/>
</dbReference>
<dbReference type="Proteomes" id="UP000194161">
    <property type="component" value="Chromosome"/>
</dbReference>
<dbReference type="GO" id="GO:0004719">
    <property type="term" value="F:protein-L-isoaspartate (D-aspartate) O-methyltransferase activity"/>
    <property type="evidence" value="ECO:0007669"/>
    <property type="project" value="UniProtKB-UniRule"/>
</dbReference>
<keyword evidence="4 7" id="KW-0489">Methyltransferase</keyword>
<dbReference type="FunFam" id="3.40.50.150:FF:000010">
    <property type="entry name" value="Protein-L-isoaspartate O-methyltransferase"/>
    <property type="match status" value="1"/>
</dbReference>
<reference evidence="8 9" key="1">
    <citation type="submission" date="2017-05" db="EMBL/GenBank/DDBJ databases">
        <title>Complete and WGS of Bordetella genogroups.</title>
        <authorList>
            <person name="Spilker T."/>
            <person name="LiPuma J."/>
        </authorList>
    </citation>
    <scope>NUCLEOTIDE SEQUENCE [LARGE SCALE GENOMIC DNA]</scope>
    <source>
        <strain evidence="8 9">AU7206</strain>
    </source>
</reference>
<dbReference type="EC" id="2.1.1.77" evidence="7"/>
<dbReference type="HAMAP" id="MF_00090">
    <property type="entry name" value="PIMT"/>
    <property type="match status" value="1"/>
</dbReference>
<dbReference type="Pfam" id="PF01135">
    <property type="entry name" value="PCMT"/>
    <property type="match status" value="1"/>
</dbReference>
<dbReference type="InterPro" id="IPR029063">
    <property type="entry name" value="SAM-dependent_MTases_sf"/>
</dbReference>
<dbReference type="GO" id="GO:0005737">
    <property type="term" value="C:cytoplasm"/>
    <property type="evidence" value="ECO:0007669"/>
    <property type="project" value="UniProtKB-SubCell"/>
</dbReference>
<keyword evidence="9" id="KW-1185">Reference proteome</keyword>
<dbReference type="EMBL" id="CP021111">
    <property type="protein sequence ID" value="ARP93278.1"/>
    <property type="molecule type" value="Genomic_DNA"/>
</dbReference>
<protein>
    <recommendedName>
        <fullName evidence="7">Protein-L-isoaspartate O-methyltransferase</fullName>
        <ecNumber evidence="7">2.1.1.77</ecNumber>
    </recommendedName>
    <alternativeName>
        <fullName evidence="7">L-isoaspartyl protein carboxyl methyltransferase</fullName>
    </alternativeName>
    <alternativeName>
        <fullName evidence="7">Protein L-isoaspartyl methyltransferase</fullName>
    </alternativeName>
    <alternativeName>
        <fullName evidence="7">Protein-beta-aspartate methyltransferase</fullName>
        <shortName evidence="7">PIMT</shortName>
    </alternativeName>
</protein>
<sequence>MDEEQQLRDNMVRLQLEARGIHDKRVLEAMRRVPRSMFVPDDARALAYEDRPLPIGCGQTISQPYIVALMVQALQLQPDDAVLDIGTGSGYAAAVMGCIAGRVDTIERHGPLALQAGERLRALAYNNVKVHLGDGTEGLPSRAPFHAIVAAASGPIVPPAWREQLTIGGRLVMPIGGTGGWQHLVRVTRHGQADYAQERLGEVRFVPLVGRHGWRPDSETDDGE</sequence>
<comment type="catalytic activity">
    <reaction evidence="7">
        <text>[protein]-L-isoaspartate + S-adenosyl-L-methionine = [protein]-L-isoaspartate alpha-methyl ester + S-adenosyl-L-homocysteine</text>
        <dbReference type="Rhea" id="RHEA:12705"/>
        <dbReference type="Rhea" id="RHEA-COMP:12143"/>
        <dbReference type="Rhea" id="RHEA-COMP:12144"/>
        <dbReference type="ChEBI" id="CHEBI:57856"/>
        <dbReference type="ChEBI" id="CHEBI:59789"/>
        <dbReference type="ChEBI" id="CHEBI:90596"/>
        <dbReference type="ChEBI" id="CHEBI:90598"/>
        <dbReference type="EC" id="2.1.1.77"/>
    </reaction>
</comment>
<dbReference type="OrthoDB" id="9810066at2"/>
<feature type="active site" evidence="7">
    <location>
        <position position="62"/>
    </location>
</feature>
<dbReference type="NCBIfam" id="NF001453">
    <property type="entry name" value="PRK00312.1"/>
    <property type="match status" value="1"/>
</dbReference>
<evidence type="ECO:0000256" key="3">
    <source>
        <dbReference type="ARBA" id="ARBA00022490"/>
    </source>
</evidence>
<dbReference type="GO" id="GO:0030091">
    <property type="term" value="P:protein repair"/>
    <property type="evidence" value="ECO:0007669"/>
    <property type="project" value="UniProtKB-UniRule"/>
</dbReference>
<evidence type="ECO:0000256" key="4">
    <source>
        <dbReference type="ARBA" id="ARBA00022603"/>
    </source>
</evidence>
<evidence type="ECO:0000313" key="8">
    <source>
        <dbReference type="EMBL" id="ARP93278.1"/>
    </source>
</evidence>
<comment type="similarity">
    <text evidence="2 7">Belongs to the methyltransferase superfamily. L-isoaspartyl/D-aspartyl protein methyltransferase family.</text>
</comment>
<dbReference type="STRING" id="463040.CAL15_02075"/>